<dbReference type="EMBL" id="MU006230">
    <property type="protein sequence ID" value="KAF2824416.1"/>
    <property type="molecule type" value="Genomic_DNA"/>
</dbReference>
<gene>
    <name evidence="1" type="ORF">CC86DRAFT_408494</name>
</gene>
<name>A0A6A6ZUC6_9PLEO</name>
<dbReference type="SUPFAM" id="SSF48576">
    <property type="entry name" value="Terpenoid synthases"/>
    <property type="match status" value="1"/>
</dbReference>
<evidence type="ECO:0008006" key="3">
    <source>
        <dbReference type="Google" id="ProtNLM"/>
    </source>
</evidence>
<dbReference type="InterPro" id="IPR008949">
    <property type="entry name" value="Isoprenoid_synthase_dom_sf"/>
</dbReference>
<proteinExistence type="predicted"/>
<accession>A0A6A6ZUC6</accession>
<keyword evidence="2" id="KW-1185">Reference proteome</keyword>
<evidence type="ECO:0000313" key="1">
    <source>
        <dbReference type="EMBL" id="KAF2824416.1"/>
    </source>
</evidence>
<sequence length="173" mass="19497">MPGQDYTTMEQQPEMFSNLKLSSKLETDHQAERNALLSSLRGQTIRIPDLVPLFKHWPTKTNSGLDRILHELQITDVGIFSSKIWPCAAPEKLQIVAYLSIWLFKWDDEIDHSDGTLWGEFGAAQIYRDQTLEYMAVSLGLHDGSHDPAITNPIILGFGPIAAALEKSYTLEQ</sequence>
<reference evidence="1" key="1">
    <citation type="journal article" date="2020" name="Stud. Mycol.">
        <title>101 Dothideomycetes genomes: a test case for predicting lifestyles and emergence of pathogens.</title>
        <authorList>
            <person name="Haridas S."/>
            <person name="Albert R."/>
            <person name="Binder M."/>
            <person name="Bloem J."/>
            <person name="Labutti K."/>
            <person name="Salamov A."/>
            <person name="Andreopoulos B."/>
            <person name="Baker S."/>
            <person name="Barry K."/>
            <person name="Bills G."/>
            <person name="Bluhm B."/>
            <person name="Cannon C."/>
            <person name="Castanera R."/>
            <person name="Culley D."/>
            <person name="Daum C."/>
            <person name="Ezra D."/>
            <person name="Gonzalez J."/>
            <person name="Henrissat B."/>
            <person name="Kuo A."/>
            <person name="Liang C."/>
            <person name="Lipzen A."/>
            <person name="Lutzoni F."/>
            <person name="Magnuson J."/>
            <person name="Mondo S."/>
            <person name="Nolan M."/>
            <person name="Ohm R."/>
            <person name="Pangilinan J."/>
            <person name="Park H.-J."/>
            <person name="Ramirez L."/>
            <person name="Alfaro M."/>
            <person name="Sun H."/>
            <person name="Tritt A."/>
            <person name="Yoshinaga Y."/>
            <person name="Zwiers L.-H."/>
            <person name="Turgeon B."/>
            <person name="Goodwin S."/>
            <person name="Spatafora J."/>
            <person name="Crous P."/>
            <person name="Grigoriev I."/>
        </authorList>
    </citation>
    <scope>NUCLEOTIDE SEQUENCE</scope>
    <source>
        <strain evidence="1">CBS 113818</strain>
    </source>
</reference>
<dbReference type="Proteomes" id="UP000799424">
    <property type="component" value="Unassembled WGS sequence"/>
</dbReference>
<dbReference type="Gene3D" id="1.10.600.10">
    <property type="entry name" value="Farnesyl Diphosphate Synthase"/>
    <property type="match status" value="1"/>
</dbReference>
<organism evidence="1 2">
    <name type="scientific">Ophiobolus disseminans</name>
    <dbReference type="NCBI Taxonomy" id="1469910"/>
    <lineage>
        <taxon>Eukaryota</taxon>
        <taxon>Fungi</taxon>
        <taxon>Dikarya</taxon>
        <taxon>Ascomycota</taxon>
        <taxon>Pezizomycotina</taxon>
        <taxon>Dothideomycetes</taxon>
        <taxon>Pleosporomycetidae</taxon>
        <taxon>Pleosporales</taxon>
        <taxon>Pleosporineae</taxon>
        <taxon>Phaeosphaeriaceae</taxon>
        <taxon>Ophiobolus</taxon>
    </lineage>
</organism>
<dbReference type="OrthoDB" id="2861623at2759"/>
<dbReference type="AlphaFoldDB" id="A0A6A6ZUC6"/>
<evidence type="ECO:0000313" key="2">
    <source>
        <dbReference type="Proteomes" id="UP000799424"/>
    </source>
</evidence>
<protein>
    <recommendedName>
        <fullName evidence="3">Terpenoid synthase</fullName>
    </recommendedName>
</protein>